<evidence type="ECO:0000256" key="4">
    <source>
        <dbReference type="ARBA" id="ARBA00022960"/>
    </source>
</evidence>
<evidence type="ECO:0000256" key="8">
    <source>
        <dbReference type="SAM" id="Coils"/>
    </source>
</evidence>
<keyword evidence="10" id="KW-1185">Reference proteome</keyword>
<protein>
    <submittedName>
        <fullName evidence="9">Peptidoglycan pentaglycine glycine transferase (The second and third glycine)</fullName>
        <ecNumber evidence="9">2.3.2.17</ecNumber>
    </submittedName>
</protein>
<dbReference type="Gene3D" id="1.20.58.90">
    <property type="match status" value="1"/>
</dbReference>
<gene>
    <name evidence="9" type="ORF">J2S15_000062</name>
</gene>
<evidence type="ECO:0000256" key="2">
    <source>
        <dbReference type="ARBA" id="ARBA00022490"/>
    </source>
</evidence>
<dbReference type="PANTHER" id="PTHR36174">
    <property type="entry name" value="LIPID II:GLYCINE GLYCYLTRANSFERASE"/>
    <property type="match status" value="1"/>
</dbReference>
<sequence>MKLEFVEVKENEYKEFHKHHQYRNFMNSCEMTKLKRKRGSETEYLGVKDGNEYVAMCTICYQPLMKKYTYACIQRGILIDYQDKEVFDFFMNELKKHLHKKGCIYLHMDPYIIRKERDINGDEIEEGFNNEGVITTLQNAGFQHQGFSIGNSSKYQPRWTFVLPLTGKSKDDILANMHKRTRYNIHKAMHDEVCIRELTCDDLSIYLDIMEHTGERRHFDIRDRAFYMDYLNAYGKHAKLLLAYLDISKYIEKQKEYQEESIHIITKHEELLGSLSEKKCQKCRNIIKAEQDKIQTYQNNIDEVLSLKRNYGNEVPLSACIFVIQDDEIVYLFGGSYKDLLKYKANYALQWHMIQLALRKGCTKYNFYGISGDFSEDADDYGIFKFKQGFDGHVEELIGDFILPIKKGHYKLYHLLKG</sequence>
<evidence type="ECO:0000256" key="3">
    <source>
        <dbReference type="ARBA" id="ARBA00022679"/>
    </source>
</evidence>
<dbReference type="EC" id="2.3.2.17" evidence="9"/>
<dbReference type="PANTHER" id="PTHR36174:SF2">
    <property type="entry name" value="AMINOACYLTRANSFERASE FEMA"/>
    <property type="match status" value="1"/>
</dbReference>
<dbReference type="EMBL" id="JAUSUR010000001">
    <property type="protein sequence ID" value="MDQ0359331.1"/>
    <property type="molecule type" value="Genomic_DNA"/>
</dbReference>
<dbReference type="RefSeq" id="WP_307404364.1">
    <property type="nucleotide sequence ID" value="NZ_JAUSUR010000001.1"/>
</dbReference>
<evidence type="ECO:0000256" key="1">
    <source>
        <dbReference type="ARBA" id="ARBA00009943"/>
    </source>
</evidence>
<evidence type="ECO:0000256" key="7">
    <source>
        <dbReference type="ARBA" id="ARBA00023316"/>
    </source>
</evidence>
<organism evidence="9 10">
    <name type="scientific">Breznakia pachnodae</name>
    <dbReference type="NCBI Taxonomy" id="265178"/>
    <lineage>
        <taxon>Bacteria</taxon>
        <taxon>Bacillati</taxon>
        <taxon>Bacillota</taxon>
        <taxon>Erysipelotrichia</taxon>
        <taxon>Erysipelotrichales</taxon>
        <taxon>Erysipelotrichaceae</taxon>
        <taxon>Breznakia</taxon>
    </lineage>
</organism>
<dbReference type="SUPFAM" id="SSF55729">
    <property type="entry name" value="Acyl-CoA N-acyltransferases (Nat)"/>
    <property type="match status" value="2"/>
</dbReference>
<evidence type="ECO:0000313" key="9">
    <source>
        <dbReference type="EMBL" id="MDQ0359331.1"/>
    </source>
</evidence>
<keyword evidence="5" id="KW-0573">Peptidoglycan synthesis</keyword>
<keyword evidence="3 9" id="KW-0808">Transferase</keyword>
<keyword evidence="7" id="KW-0961">Cell wall biogenesis/degradation</keyword>
<dbReference type="InterPro" id="IPR003447">
    <property type="entry name" value="FEMABX"/>
</dbReference>
<dbReference type="GO" id="GO:0016746">
    <property type="term" value="F:acyltransferase activity"/>
    <property type="evidence" value="ECO:0007669"/>
    <property type="project" value="UniProtKB-KW"/>
</dbReference>
<dbReference type="Gene3D" id="3.40.630.30">
    <property type="match status" value="2"/>
</dbReference>
<keyword evidence="8" id="KW-0175">Coiled coil</keyword>
<feature type="coiled-coil region" evidence="8">
    <location>
        <begin position="280"/>
        <end position="307"/>
    </location>
</feature>
<keyword evidence="6 9" id="KW-0012">Acyltransferase</keyword>
<name>A0ABU0DY19_9FIRM</name>
<dbReference type="Proteomes" id="UP001230220">
    <property type="component" value="Unassembled WGS sequence"/>
</dbReference>
<proteinExistence type="inferred from homology"/>
<evidence type="ECO:0000256" key="6">
    <source>
        <dbReference type="ARBA" id="ARBA00023315"/>
    </source>
</evidence>
<comment type="caution">
    <text evidence="9">The sequence shown here is derived from an EMBL/GenBank/DDBJ whole genome shotgun (WGS) entry which is preliminary data.</text>
</comment>
<evidence type="ECO:0000256" key="5">
    <source>
        <dbReference type="ARBA" id="ARBA00022984"/>
    </source>
</evidence>
<keyword evidence="2" id="KW-0963">Cytoplasm</keyword>
<evidence type="ECO:0000313" key="10">
    <source>
        <dbReference type="Proteomes" id="UP001230220"/>
    </source>
</evidence>
<dbReference type="PROSITE" id="PS51191">
    <property type="entry name" value="FEMABX"/>
    <property type="match status" value="1"/>
</dbReference>
<reference evidence="9 10" key="1">
    <citation type="submission" date="2023-07" db="EMBL/GenBank/DDBJ databases">
        <title>Genomic Encyclopedia of Type Strains, Phase IV (KMG-IV): sequencing the most valuable type-strain genomes for metagenomic binning, comparative biology and taxonomic classification.</title>
        <authorList>
            <person name="Goeker M."/>
        </authorList>
    </citation>
    <scope>NUCLEOTIDE SEQUENCE [LARGE SCALE GENOMIC DNA]</scope>
    <source>
        <strain evidence="9 10">DSM 16784</strain>
    </source>
</reference>
<keyword evidence="4" id="KW-0133">Cell shape</keyword>
<dbReference type="Pfam" id="PF02388">
    <property type="entry name" value="FemAB"/>
    <property type="match status" value="1"/>
</dbReference>
<comment type="similarity">
    <text evidence="1">Belongs to the FemABX family.</text>
</comment>
<dbReference type="InterPro" id="IPR016181">
    <property type="entry name" value="Acyl_CoA_acyltransferase"/>
</dbReference>
<accession>A0ABU0DY19</accession>
<dbReference type="InterPro" id="IPR050644">
    <property type="entry name" value="PG_Glycine_Bridge_Synth"/>
</dbReference>